<keyword evidence="4" id="KW-0862">Zinc</keyword>
<keyword evidence="1" id="KW-0479">Metal-binding</keyword>
<dbReference type="PANTHER" id="PTHR23226">
    <property type="entry name" value="ZINC FINGER AND SCAN DOMAIN-CONTAINING"/>
    <property type="match status" value="1"/>
</dbReference>
<dbReference type="GO" id="GO:0008270">
    <property type="term" value="F:zinc ion binding"/>
    <property type="evidence" value="ECO:0007669"/>
    <property type="project" value="UniProtKB-KW"/>
</dbReference>
<keyword evidence="3 6" id="KW-0863">Zinc-finger</keyword>
<dbReference type="PROSITE" id="PS50157">
    <property type="entry name" value="ZINC_FINGER_C2H2_2"/>
    <property type="match status" value="2"/>
</dbReference>
<dbReference type="InterPro" id="IPR013087">
    <property type="entry name" value="Znf_C2H2_type"/>
</dbReference>
<dbReference type="AlphaFoldDB" id="A0A7K7RIV0"/>
<gene>
    <name evidence="8" type="primary">Znf180_0</name>
    <name evidence="8" type="ORF">NESACU_R15899</name>
</gene>
<dbReference type="InterPro" id="IPR036236">
    <property type="entry name" value="Znf_C2H2_sf"/>
</dbReference>
<protein>
    <submittedName>
        <fullName evidence="8">ZN180 protein</fullName>
    </submittedName>
</protein>
<evidence type="ECO:0000256" key="3">
    <source>
        <dbReference type="ARBA" id="ARBA00022771"/>
    </source>
</evidence>
<dbReference type="FunFam" id="3.30.160.60:FF:002343">
    <property type="entry name" value="Zinc finger protein 33A"/>
    <property type="match status" value="1"/>
</dbReference>
<evidence type="ECO:0000313" key="8">
    <source>
        <dbReference type="EMBL" id="NWZ92194.1"/>
    </source>
</evidence>
<dbReference type="EMBL" id="VZSU01000469">
    <property type="protein sequence ID" value="NWZ92194.1"/>
    <property type="molecule type" value="Genomic_DNA"/>
</dbReference>
<evidence type="ECO:0000313" key="9">
    <source>
        <dbReference type="Proteomes" id="UP000549091"/>
    </source>
</evidence>
<comment type="caution">
    <text evidence="8">The sequence shown here is derived from an EMBL/GenBank/DDBJ whole genome shotgun (WGS) entry which is preliminary data.</text>
</comment>
<dbReference type="PROSITE" id="PS00028">
    <property type="entry name" value="ZINC_FINGER_C2H2_1"/>
    <property type="match status" value="1"/>
</dbReference>
<keyword evidence="9" id="KW-1185">Reference proteome</keyword>
<feature type="domain" description="C2H2-type" evidence="7">
    <location>
        <begin position="11"/>
        <end position="38"/>
    </location>
</feature>
<dbReference type="FunFam" id="3.30.160.60:FF:000176">
    <property type="entry name" value="zinc finger protein 70"/>
    <property type="match status" value="1"/>
</dbReference>
<sequence length="54" mass="6242">HQRIHIEEKPDECGECGKSFGWSPVLINHCKSHTGWKPYECGECGKRFRKLSVL</sequence>
<evidence type="ECO:0000256" key="2">
    <source>
        <dbReference type="ARBA" id="ARBA00022737"/>
    </source>
</evidence>
<evidence type="ECO:0000256" key="1">
    <source>
        <dbReference type="ARBA" id="ARBA00022723"/>
    </source>
</evidence>
<evidence type="ECO:0000256" key="4">
    <source>
        <dbReference type="ARBA" id="ARBA00022833"/>
    </source>
</evidence>
<feature type="non-terminal residue" evidence="8">
    <location>
        <position position="1"/>
    </location>
</feature>
<dbReference type="SUPFAM" id="SSF57667">
    <property type="entry name" value="beta-beta-alpha zinc fingers"/>
    <property type="match status" value="1"/>
</dbReference>
<dbReference type="Proteomes" id="UP000549091">
    <property type="component" value="Unassembled WGS sequence"/>
</dbReference>
<dbReference type="GO" id="GO:0000981">
    <property type="term" value="F:DNA-binding transcription factor activity, RNA polymerase II-specific"/>
    <property type="evidence" value="ECO:0007669"/>
    <property type="project" value="TreeGrafter"/>
</dbReference>
<dbReference type="GO" id="GO:0000978">
    <property type="term" value="F:RNA polymerase II cis-regulatory region sequence-specific DNA binding"/>
    <property type="evidence" value="ECO:0007669"/>
    <property type="project" value="TreeGrafter"/>
</dbReference>
<accession>A0A7K7RIV0</accession>
<feature type="non-terminal residue" evidence="8">
    <location>
        <position position="54"/>
    </location>
</feature>
<evidence type="ECO:0000259" key="7">
    <source>
        <dbReference type="PROSITE" id="PS50157"/>
    </source>
</evidence>
<organism evidence="8 9">
    <name type="scientific">Nesospiza acunhae</name>
    <dbReference type="NCBI Taxonomy" id="381881"/>
    <lineage>
        <taxon>Eukaryota</taxon>
        <taxon>Metazoa</taxon>
        <taxon>Chordata</taxon>
        <taxon>Craniata</taxon>
        <taxon>Vertebrata</taxon>
        <taxon>Euteleostomi</taxon>
        <taxon>Archelosauria</taxon>
        <taxon>Archosauria</taxon>
        <taxon>Dinosauria</taxon>
        <taxon>Saurischia</taxon>
        <taxon>Theropoda</taxon>
        <taxon>Coelurosauria</taxon>
        <taxon>Aves</taxon>
        <taxon>Neognathae</taxon>
        <taxon>Neoaves</taxon>
        <taxon>Telluraves</taxon>
        <taxon>Australaves</taxon>
        <taxon>Passeriformes</taxon>
        <taxon>Thraupidae</taxon>
        <taxon>Nesospiza</taxon>
    </lineage>
</organism>
<reference evidence="8 9" key="1">
    <citation type="submission" date="2019-09" db="EMBL/GenBank/DDBJ databases">
        <title>Bird 10,000 Genomes (B10K) Project - Family phase.</title>
        <authorList>
            <person name="Zhang G."/>
        </authorList>
    </citation>
    <scope>NUCLEOTIDE SEQUENCE [LARGE SCALE GENOMIC DNA]</scope>
    <source>
        <strain evidence="8">OUT-0053</strain>
        <tissue evidence="8">Muscle</tissue>
    </source>
</reference>
<feature type="domain" description="C2H2-type" evidence="7">
    <location>
        <begin position="39"/>
        <end position="54"/>
    </location>
</feature>
<keyword evidence="5" id="KW-0238">DNA-binding</keyword>
<proteinExistence type="predicted"/>
<keyword evidence="2" id="KW-0677">Repeat</keyword>
<evidence type="ECO:0000256" key="6">
    <source>
        <dbReference type="PROSITE-ProRule" id="PRU00042"/>
    </source>
</evidence>
<evidence type="ECO:0000256" key="5">
    <source>
        <dbReference type="ARBA" id="ARBA00023125"/>
    </source>
</evidence>
<name>A0A7K7RIV0_9PASS</name>
<dbReference type="Gene3D" id="3.30.160.60">
    <property type="entry name" value="Classic Zinc Finger"/>
    <property type="match status" value="2"/>
</dbReference>
<dbReference type="PANTHER" id="PTHR23226:SF85">
    <property type="entry name" value="ZINC FINGER PROTEIN 397"/>
    <property type="match status" value="1"/>
</dbReference>